<accession>A0ABD5RLJ7</accession>
<comment type="caution">
    <text evidence="9">The sequence shown here is derived from an EMBL/GenBank/DDBJ whole genome shotgun (WGS) entry which is preliminary data.</text>
</comment>
<sequence>MQPPQVPDAAHSDAAGRTSRRAFVATVAGTLAVGAGCLNDGGGGGDGPDGYGSWFDGVDNYDGFVDRTGTDRTTVEVGADDGLAFAPAAIEVSPGTTVVWEWVGRGGSHNVKEDDGAFLSDYYQKQGSTFEHTFDEAGTFPYYCVPHQNQGMKGGVTVVEESTTAASHGR</sequence>
<dbReference type="Pfam" id="PF00127">
    <property type="entry name" value="Copper-bind"/>
    <property type="match status" value="1"/>
</dbReference>
<evidence type="ECO:0000256" key="5">
    <source>
        <dbReference type="ARBA" id="ARBA00023008"/>
    </source>
</evidence>
<dbReference type="PANTHER" id="PTHR34192">
    <property type="entry name" value="PLASTOCYANIN MAJOR ISOFORM, CHLOROPLASTIC-RELATED"/>
    <property type="match status" value="1"/>
</dbReference>
<keyword evidence="3 7" id="KW-0479">Metal-binding</keyword>
<dbReference type="GO" id="GO:0016020">
    <property type="term" value="C:membrane"/>
    <property type="evidence" value="ECO:0007669"/>
    <property type="project" value="UniProtKB-SubCell"/>
</dbReference>
<organism evidence="9 10">
    <name type="scientific">Halomarina salina</name>
    <dbReference type="NCBI Taxonomy" id="1872699"/>
    <lineage>
        <taxon>Archaea</taxon>
        <taxon>Methanobacteriati</taxon>
        <taxon>Methanobacteriota</taxon>
        <taxon>Stenosarchaea group</taxon>
        <taxon>Halobacteria</taxon>
        <taxon>Halobacteriales</taxon>
        <taxon>Natronomonadaceae</taxon>
        <taxon>Halomarina</taxon>
    </lineage>
</organism>
<dbReference type="RefSeq" id="WP_247414130.1">
    <property type="nucleotide sequence ID" value="NZ_JALLGW010000001.1"/>
</dbReference>
<name>A0ABD5RLJ7_9EURY</name>
<dbReference type="EMBL" id="JBHSQH010000001">
    <property type="protein sequence ID" value="MFC5971222.1"/>
    <property type="molecule type" value="Genomic_DNA"/>
</dbReference>
<dbReference type="PRINTS" id="PR00157">
    <property type="entry name" value="PLASTOCYANIN"/>
</dbReference>
<evidence type="ECO:0000256" key="6">
    <source>
        <dbReference type="ARBA" id="ARBA00023136"/>
    </source>
</evidence>
<dbReference type="Gene3D" id="2.60.40.420">
    <property type="entry name" value="Cupredoxins - blue copper proteins"/>
    <property type="match status" value="1"/>
</dbReference>
<keyword evidence="2" id="KW-0813">Transport</keyword>
<feature type="binding site" evidence="7">
    <location>
        <position position="147"/>
    </location>
    <ligand>
        <name>Cu cation</name>
        <dbReference type="ChEBI" id="CHEBI:23378"/>
    </ligand>
</feature>
<reference evidence="9 10" key="1">
    <citation type="journal article" date="2019" name="Int. J. Syst. Evol. Microbiol.">
        <title>The Global Catalogue of Microorganisms (GCM) 10K type strain sequencing project: providing services to taxonomists for standard genome sequencing and annotation.</title>
        <authorList>
            <consortium name="The Broad Institute Genomics Platform"/>
            <consortium name="The Broad Institute Genome Sequencing Center for Infectious Disease"/>
            <person name="Wu L."/>
            <person name="Ma J."/>
        </authorList>
    </citation>
    <scope>NUCLEOTIDE SEQUENCE [LARGE SCALE GENOMIC DNA]</scope>
    <source>
        <strain evidence="9 10">CGMCC 1.12543</strain>
    </source>
</reference>
<evidence type="ECO:0000313" key="9">
    <source>
        <dbReference type="EMBL" id="MFC5971222.1"/>
    </source>
</evidence>
<dbReference type="InterPro" id="IPR017533">
    <property type="entry name" value="Halocyanin"/>
</dbReference>
<dbReference type="InterPro" id="IPR008972">
    <property type="entry name" value="Cupredoxin"/>
</dbReference>
<keyword evidence="6" id="KW-0472">Membrane</keyword>
<feature type="binding site" evidence="7">
    <location>
        <position position="144"/>
    </location>
    <ligand>
        <name>Cu cation</name>
        <dbReference type="ChEBI" id="CHEBI:23378"/>
    </ligand>
</feature>
<feature type="binding site" evidence="7">
    <location>
        <position position="152"/>
    </location>
    <ligand>
        <name>Cu cation</name>
        <dbReference type="ChEBI" id="CHEBI:23378"/>
    </ligand>
</feature>
<gene>
    <name evidence="9" type="ORF">ACFPYI_07745</name>
</gene>
<dbReference type="AlphaFoldDB" id="A0ABD5RLJ7"/>
<keyword evidence="10" id="KW-1185">Reference proteome</keyword>
<protein>
    <submittedName>
        <fullName evidence="9">Halocyanin domain-containing protein</fullName>
    </submittedName>
</protein>
<dbReference type="PANTHER" id="PTHR34192:SF10">
    <property type="entry name" value="PLASTOCYANIN MAJOR ISOFORM, CHLOROPLASTIC-RELATED"/>
    <property type="match status" value="1"/>
</dbReference>
<dbReference type="InterPro" id="IPR000923">
    <property type="entry name" value="BlueCu_1"/>
</dbReference>
<dbReference type="InterPro" id="IPR002387">
    <property type="entry name" value="Plastocyanin"/>
</dbReference>
<proteinExistence type="predicted"/>
<evidence type="ECO:0000256" key="2">
    <source>
        <dbReference type="ARBA" id="ARBA00022448"/>
    </source>
</evidence>
<comment type="cofactor">
    <cofactor evidence="7">
        <name>Cu(2+)</name>
        <dbReference type="ChEBI" id="CHEBI:29036"/>
    </cofactor>
    <text evidence="7">The crystal structure with reduced Cu(1+) has also been determined.</text>
</comment>
<evidence type="ECO:0000259" key="8">
    <source>
        <dbReference type="Pfam" id="PF00127"/>
    </source>
</evidence>
<evidence type="ECO:0000256" key="1">
    <source>
        <dbReference type="ARBA" id="ARBA00004370"/>
    </source>
</evidence>
<evidence type="ECO:0000256" key="3">
    <source>
        <dbReference type="ARBA" id="ARBA00022723"/>
    </source>
</evidence>
<dbReference type="GO" id="GO:0046872">
    <property type="term" value="F:metal ion binding"/>
    <property type="evidence" value="ECO:0007669"/>
    <property type="project" value="UniProtKB-KW"/>
</dbReference>
<keyword evidence="5 7" id="KW-0186">Copper</keyword>
<dbReference type="SUPFAM" id="SSF49503">
    <property type="entry name" value="Cupredoxins"/>
    <property type="match status" value="1"/>
</dbReference>
<dbReference type="NCBIfam" id="TIGR03102">
    <property type="entry name" value="halo_cynanin"/>
    <property type="match status" value="1"/>
</dbReference>
<dbReference type="Proteomes" id="UP001596099">
    <property type="component" value="Unassembled WGS sequence"/>
</dbReference>
<feature type="domain" description="Blue (type 1) copper" evidence="8">
    <location>
        <begin position="77"/>
        <end position="158"/>
    </location>
</feature>
<keyword evidence="4" id="KW-0249">Electron transport</keyword>
<feature type="binding site" evidence="7">
    <location>
        <position position="109"/>
    </location>
    <ligand>
        <name>Cu cation</name>
        <dbReference type="ChEBI" id="CHEBI:23378"/>
    </ligand>
</feature>
<dbReference type="CDD" id="cd04220">
    <property type="entry name" value="Halocyanin"/>
    <property type="match status" value="1"/>
</dbReference>
<evidence type="ECO:0000313" key="10">
    <source>
        <dbReference type="Proteomes" id="UP001596099"/>
    </source>
</evidence>
<evidence type="ECO:0000256" key="7">
    <source>
        <dbReference type="PIRSR" id="PIRSR602387-1"/>
    </source>
</evidence>
<evidence type="ECO:0000256" key="4">
    <source>
        <dbReference type="ARBA" id="ARBA00022982"/>
    </source>
</evidence>
<comment type="subcellular location">
    <subcellularLocation>
        <location evidence="1">Membrane</location>
    </subcellularLocation>
</comment>